<name>A0ABD5QG34_9EURY</name>
<dbReference type="Pfam" id="PF07452">
    <property type="entry name" value="CHRD"/>
    <property type="match status" value="1"/>
</dbReference>
<dbReference type="SUPFAM" id="SSF74853">
    <property type="entry name" value="Lamin A/C globular tail domain"/>
    <property type="match status" value="1"/>
</dbReference>
<dbReference type="SMART" id="SM00754">
    <property type="entry name" value="CHRD"/>
    <property type="match status" value="1"/>
</dbReference>
<accession>A0ABD5QG34</accession>
<evidence type="ECO:0000256" key="1">
    <source>
        <dbReference type="SAM" id="MobiDB-lite"/>
    </source>
</evidence>
<dbReference type="Gene3D" id="2.60.40.1260">
    <property type="entry name" value="Lamin Tail domain"/>
    <property type="match status" value="1"/>
</dbReference>
<feature type="compositionally biased region" description="Acidic residues" evidence="1">
    <location>
        <begin position="189"/>
        <end position="209"/>
    </location>
</feature>
<reference evidence="4 5" key="1">
    <citation type="journal article" date="2019" name="Int. J. Syst. Evol. Microbiol.">
        <title>The Global Catalogue of Microorganisms (GCM) 10K type strain sequencing project: providing services to taxonomists for standard genome sequencing and annotation.</title>
        <authorList>
            <consortium name="The Broad Institute Genomics Platform"/>
            <consortium name="The Broad Institute Genome Sequencing Center for Infectious Disease"/>
            <person name="Wu L."/>
            <person name="Ma J."/>
        </authorList>
    </citation>
    <scope>NUCLEOTIDE SEQUENCE [LARGE SCALE GENOMIC DNA]</scope>
    <source>
        <strain evidence="4 5">CGMCC 1.15824</strain>
    </source>
</reference>
<comment type="caution">
    <text evidence="4">The sequence shown here is derived from an EMBL/GenBank/DDBJ whole genome shotgun (WGS) entry which is preliminary data.</text>
</comment>
<sequence>MELTRQTRRRVLQTAGVAIGSGIVMGTASADHEETWIFQAELTGEAETHDVETTASGHATFEIPPDDHRIHYSIDAEWLCHATQAHIHLGEVDEDGPVVVWLYPEEAQEPEPIEGRFDGTLAEGTFTADDLVGPLEGADADEIVTALIEENAYVNVHTEAYPAGEIRGQIRPDADTEDAITEARGGENQEGEEAGEGEGSGDEDGGIDDQDEVVTDAADADLSLGAINVADKGDDEFAGLFVMIENDGDAAIDFTGWTMRDRREDGVVGSPDGPSPFRFPDGFTLDAGEFVRIHTGGDESQDRDDTLHWGLRTQVWDETGDTVIVEDAEGDVALEESYDNGDRRATTRRFVSRRSSQFI</sequence>
<dbReference type="InterPro" id="IPR010895">
    <property type="entry name" value="CHRD"/>
</dbReference>
<protein>
    <submittedName>
        <fullName evidence="4">CHRD domain-containing protein</fullName>
    </submittedName>
</protein>
<evidence type="ECO:0000259" key="3">
    <source>
        <dbReference type="PROSITE" id="PS51841"/>
    </source>
</evidence>
<dbReference type="PROSITE" id="PS50933">
    <property type="entry name" value="CHRD"/>
    <property type="match status" value="1"/>
</dbReference>
<feature type="domain" description="LTD" evidence="3">
    <location>
        <begin position="223"/>
        <end position="352"/>
    </location>
</feature>
<organism evidence="4 5">
    <name type="scientific">Saliphagus infecundisoli</name>
    <dbReference type="NCBI Taxonomy" id="1849069"/>
    <lineage>
        <taxon>Archaea</taxon>
        <taxon>Methanobacteriati</taxon>
        <taxon>Methanobacteriota</taxon>
        <taxon>Stenosarchaea group</taxon>
        <taxon>Halobacteria</taxon>
        <taxon>Halobacteriales</taxon>
        <taxon>Natrialbaceae</taxon>
        <taxon>Saliphagus</taxon>
    </lineage>
</organism>
<dbReference type="InterPro" id="IPR006311">
    <property type="entry name" value="TAT_signal"/>
</dbReference>
<dbReference type="Pfam" id="PF00932">
    <property type="entry name" value="LTD"/>
    <property type="match status" value="1"/>
</dbReference>
<evidence type="ECO:0000313" key="5">
    <source>
        <dbReference type="Proteomes" id="UP001595925"/>
    </source>
</evidence>
<dbReference type="EMBL" id="JBHSJG010000036">
    <property type="protein sequence ID" value="MFC4988608.1"/>
    <property type="molecule type" value="Genomic_DNA"/>
</dbReference>
<gene>
    <name evidence="4" type="ORF">ACFPFO_12715</name>
</gene>
<proteinExistence type="predicted"/>
<feature type="domain" description="CHRD" evidence="2">
    <location>
        <begin position="34"/>
        <end position="175"/>
    </location>
</feature>
<feature type="region of interest" description="Disordered" evidence="1">
    <location>
        <begin position="183"/>
        <end position="209"/>
    </location>
</feature>
<dbReference type="PROSITE" id="PS51841">
    <property type="entry name" value="LTD"/>
    <property type="match status" value="1"/>
</dbReference>
<evidence type="ECO:0000259" key="2">
    <source>
        <dbReference type="PROSITE" id="PS50933"/>
    </source>
</evidence>
<dbReference type="PROSITE" id="PS51318">
    <property type="entry name" value="TAT"/>
    <property type="match status" value="1"/>
</dbReference>
<dbReference type="RefSeq" id="WP_224827357.1">
    <property type="nucleotide sequence ID" value="NZ_JAIVEF010000001.1"/>
</dbReference>
<keyword evidence="5" id="KW-1185">Reference proteome</keyword>
<dbReference type="InterPro" id="IPR036415">
    <property type="entry name" value="Lamin_tail_dom_sf"/>
</dbReference>
<dbReference type="AlphaFoldDB" id="A0ABD5QG34"/>
<dbReference type="InterPro" id="IPR001322">
    <property type="entry name" value="Lamin_tail_dom"/>
</dbReference>
<dbReference type="Proteomes" id="UP001595925">
    <property type="component" value="Unassembled WGS sequence"/>
</dbReference>
<evidence type="ECO:0000313" key="4">
    <source>
        <dbReference type="EMBL" id="MFC4988608.1"/>
    </source>
</evidence>